<evidence type="ECO:0000313" key="2">
    <source>
        <dbReference type="Proteomes" id="UP000886523"/>
    </source>
</evidence>
<reference evidence="1" key="1">
    <citation type="journal article" date="2020" name="Nat. Commun.">
        <title>Large-scale genome sequencing of mycorrhizal fungi provides insights into the early evolution of symbiotic traits.</title>
        <authorList>
            <person name="Miyauchi S."/>
            <person name="Kiss E."/>
            <person name="Kuo A."/>
            <person name="Drula E."/>
            <person name="Kohler A."/>
            <person name="Sanchez-Garcia M."/>
            <person name="Morin E."/>
            <person name="Andreopoulos B."/>
            <person name="Barry K.W."/>
            <person name="Bonito G."/>
            <person name="Buee M."/>
            <person name="Carver A."/>
            <person name="Chen C."/>
            <person name="Cichocki N."/>
            <person name="Clum A."/>
            <person name="Culley D."/>
            <person name="Crous P.W."/>
            <person name="Fauchery L."/>
            <person name="Girlanda M."/>
            <person name="Hayes R.D."/>
            <person name="Keri Z."/>
            <person name="LaButti K."/>
            <person name="Lipzen A."/>
            <person name="Lombard V."/>
            <person name="Magnuson J."/>
            <person name="Maillard F."/>
            <person name="Murat C."/>
            <person name="Nolan M."/>
            <person name="Ohm R.A."/>
            <person name="Pangilinan J."/>
            <person name="Pereira M.F."/>
            <person name="Perotto S."/>
            <person name="Peter M."/>
            <person name="Pfister S."/>
            <person name="Riley R."/>
            <person name="Sitrit Y."/>
            <person name="Stielow J.B."/>
            <person name="Szollosi G."/>
            <person name="Zifcakova L."/>
            <person name="Stursova M."/>
            <person name="Spatafora J.W."/>
            <person name="Tedersoo L."/>
            <person name="Vaario L.M."/>
            <person name="Yamada A."/>
            <person name="Yan M."/>
            <person name="Wang P."/>
            <person name="Xu J."/>
            <person name="Bruns T."/>
            <person name="Baldrian P."/>
            <person name="Vilgalys R."/>
            <person name="Dunand C."/>
            <person name="Henrissat B."/>
            <person name="Grigoriev I.V."/>
            <person name="Hibbett D."/>
            <person name="Nagy L.G."/>
            <person name="Martin F.M."/>
        </authorList>
    </citation>
    <scope>NUCLEOTIDE SEQUENCE</scope>
    <source>
        <strain evidence="1">UP504</strain>
    </source>
</reference>
<protein>
    <submittedName>
        <fullName evidence="1">Uncharacterized protein</fullName>
    </submittedName>
</protein>
<evidence type="ECO:0000313" key="1">
    <source>
        <dbReference type="EMBL" id="KAF9505561.1"/>
    </source>
</evidence>
<organism evidence="1 2">
    <name type="scientific">Hydnum rufescens UP504</name>
    <dbReference type="NCBI Taxonomy" id="1448309"/>
    <lineage>
        <taxon>Eukaryota</taxon>
        <taxon>Fungi</taxon>
        <taxon>Dikarya</taxon>
        <taxon>Basidiomycota</taxon>
        <taxon>Agaricomycotina</taxon>
        <taxon>Agaricomycetes</taxon>
        <taxon>Cantharellales</taxon>
        <taxon>Hydnaceae</taxon>
        <taxon>Hydnum</taxon>
    </lineage>
</organism>
<sequence>MSIVIYLCYVLCPLLFHALRYYFRNQTPSAPLNLVSPNPACTSLLLPHVCRYSKPLSAPSAPTRDTNQILSLSLRHVVPPARASGAEFLIPNSPQSQPENGNTIQPLDRLNTFRSMPYASAMDPCVRYEMFLSGNHNLSPFLIGKCGYVPLSLQCPP</sequence>
<name>A0A9P6AIN1_9AGAM</name>
<dbReference type="AlphaFoldDB" id="A0A9P6AIN1"/>
<keyword evidence="2" id="KW-1185">Reference proteome</keyword>
<gene>
    <name evidence="1" type="ORF">BS47DRAFT_520506</name>
</gene>
<dbReference type="EMBL" id="MU129147">
    <property type="protein sequence ID" value="KAF9505561.1"/>
    <property type="molecule type" value="Genomic_DNA"/>
</dbReference>
<dbReference type="Proteomes" id="UP000886523">
    <property type="component" value="Unassembled WGS sequence"/>
</dbReference>
<proteinExistence type="predicted"/>
<comment type="caution">
    <text evidence="1">The sequence shown here is derived from an EMBL/GenBank/DDBJ whole genome shotgun (WGS) entry which is preliminary data.</text>
</comment>
<accession>A0A9P6AIN1</accession>